<dbReference type="EMBL" id="QNUL01000023">
    <property type="protein sequence ID" value="REA58106.1"/>
    <property type="molecule type" value="Genomic_DNA"/>
</dbReference>
<name>A0A3D8Y7C7_9BACT</name>
<evidence type="ECO:0000313" key="1">
    <source>
        <dbReference type="EMBL" id="REA58106.1"/>
    </source>
</evidence>
<dbReference type="OrthoDB" id="1100674at2"/>
<evidence type="ECO:0000313" key="2">
    <source>
        <dbReference type="Proteomes" id="UP000256373"/>
    </source>
</evidence>
<proteinExistence type="predicted"/>
<dbReference type="Proteomes" id="UP000256373">
    <property type="component" value="Unassembled WGS sequence"/>
</dbReference>
<sequence length="123" mass="13724">MKKMKYLLLTIIMFVGVVTYGQTTPDFFAGKWEISVKDTPMGDMKFLTDLVRQDGKLTGELSVPADASAPKRPITRVEETADKLVLYFESAEVGEIAIDLAKVDQDNLKGTLYTFEANAKRVK</sequence>
<accession>A0A3D8Y7C7</accession>
<gene>
    <name evidence="1" type="ORF">DSL64_22115</name>
</gene>
<dbReference type="RefSeq" id="WP_115833145.1">
    <property type="nucleotide sequence ID" value="NZ_QNUL01000023.1"/>
</dbReference>
<keyword evidence="2" id="KW-1185">Reference proteome</keyword>
<dbReference type="AlphaFoldDB" id="A0A3D8Y7C7"/>
<reference evidence="1 2" key="1">
    <citation type="submission" date="2018-07" db="EMBL/GenBank/DDBJ databases">
        <title>Dyadobacter roseus sp. nov., isolated from rose rhizosphere soil.</title>
        <authorList>
            <person name="Chen L."/>
        </authorList>
    </citation>
    <scope>NUCLEOTIDE SEQUENCE [LARGE SCALE GENOMIC DNA]</scope>
    <source>
        <strain evidence="1 2">RS19</strain>
    </source>
</reference>
<organism evidence="1 2">
    <name type="scientific">Dyadobacter luteus</name>
    <dbReference type="NCBI Taxonomy" id="2259619"/>
    <lineage>
        <taxon>Bacteria</taxon>
        <taxon>Pseudomonadati</taxon>
        <taxon>Bacteroidota</taxon>
        <taxon>Cytophagia</taxon>
        <taxon>Cytophagales</taxon>
        <taxon>Spirosomataceae</taxon>
        <taxon>Dyadobacter</taxon>
    </lineage>
</organism>
<comment type="caution">
    <text evidence="1">The sequence shown here is derived from an EMBL/GenBank/DDBJ whole genome shotgun (WGS) entry which is preliminary data.</text>
</comment>
<protein>
    <submittedName>
        <fullName evidence="1">Uncharacterized protein</fullName>
    </submittedName>
</protein>